<organism evidence="2 3">
    <name type="scientific">Stylosanthes scabra</name>
    <dbReference type="NCBI Taxonomy" id="79078"/>
    <lineage>
        <taxon>Eukaryota</taxon>
        <taxon>Viridiplantae</taxon>
        <taxon>Streptophyta</taxon>
        <taxon>Embryophyta</taxon>
        <taxon>Tracheophyta</taxon>
        <taxon>Spermatophyta</taxon>
        <taxon>Magnoliopsida</taxon>
        <taxon>eudicotyledons</taxon>
        <taxon>Gunneridae</taxon>
        <taxon>Pentapetalae</taxon>
        <taxon>rosids</taxon>
        <taxon>fabids</taxon>
        <taxon>Fabales</taxon>
        <taxon>Fabaceae</taxon>
        <taxon>Papilionoideae</taxon>
        <taxon>50 kb inversion clade</taxon>
        <taxon>dalbergioids sensu lato</taxon>
        <taxon>Dalbergieae</taxon>
        <taxon>Pterocarpus clade</taxon>
        <taxon>Stylosanthes</taxon>
    </lineage>
</organism>
<keyword evidence="3" id="KW-1185">Reference proteome</keyword>
<evidence type="ECO:0000313" key="2">
    <source>
        <dbReference type="EMBL" id="MED6132404.1"/>
    </source>
</evidence>
<name>A0ABU6S872_9FABA</name>
<protein>
    <submittedName>
        <fullName evidence="2">Uncharacterized protein</fullName>
    </submittedName>
</protein>
<sequence>MRKIVNDRGRLIGPRGSMNDGHPGLVPDRSGMVMITDRVDIRVKLGALVPYWKPHEFVILIPLLLKYFRCRWRLAVRFMVRESLLCTTTLRDRGAVEHDMDGGKTADEDYKSMGWWRI</sequence>
<evidence type="ECO:0000256" key="1">
    <source>
        <dbReference type="SAM" id="MobiDB-lite"/>
    </source>
</evidence>
<accession>A0ABU6S872</accession>
<reference evidence="2 3" key="1">
    <citation type="journal article" date="2023" name="Plants (Basel)">
        <title>Bridging the Gap: Combining Genomics and Transcriptomics Approaches to Understand Stylosanthes scabra, an Orphan Legume from the Brazilian Caatinga.</title>
        <authorList>
            <person name="Ferreira-Neto J.R.C."/>
            <person name="da Silva M.D."/>
            <person name="Binneck E."/>
            <person name="de Melo N.F."/>
            <person name="da Silva R.H."/>
            <person name="de Melo A.L.T.M."/>
            <person name="Pandolfi V."/>
            <person name="Bustamante F.O."/>
            <person name="Brasileiro-Vidal A.C."/>
            <person name="Benko-Iseppon A.M."/>
        </authorList>
    </citation>
    <scope>NUCLEOTIDE SEQUENCE [LARGE SCALE GENOMIC DNA]</scope>
    <source>
        <tissue evidence="2">Leaves</tissue>
    </source>
</reference>
<feature type="compositionally biased region" description="Basic and acidic residues" evidence="1">
    <location>
        <begin position="1"/>
        <end position="10"/>
    </location>
</feature>
<evidence type="ECO:0000313" key="3">
    <source>
        <dbReference type="Proteomes" id="UP001341840"/>
    </source>
</evidence>
<comment type="caution">
    <text evidence="2">The sequence shown here is derived from an EMBL/GenBank/DDBJ whole genome shotgun (WGS) entry which is preliminary data.</text>
</comment>
<gene>
    <name evidence="2" type="ORF">PIB30_018604</name>
</gene>
<proteinExistence type="predicted"/>
<dbReference type="Proteomes" id="UP001341840">
    <property type="component" value="Unassembled WGS sequence"/>
</dbReference>
<feature type="region of interest" description="Disordered" evidence="1">
    <location>
        <begin position="1"/>
        <end position="20"/>
    </location>
</feature>
<dbReference type="EMBL" id="JASCZI010060471">
    <property type="protein sequence ID" value="MED6132404.1"/>
    <property type="molecule type" value="Genomic_DNA"/>
</dbReference>